<evidence type="ECO:0000313" key="2">
    <source>
        <dbReference type="Proteomes" id="UP000184275"/>
    </source>
</evidence>
<dbReference type="EMBL" id="FRAW01000030">
    <property type="protein sequence ID" value="SHL03322.1"/>
    <property type="molecule type" value="Genomic_DNA"/>
</dbReference>
<protein>
    <submittedName>
        <fullName evidence="1">Por secretion system C-terminal sorting domain-containing protein</fullName>
    </submittedName>
</protein>
<sequence>MALATRYDETPSKLLPLPLKTIPQRPTFSVVVNGKTLRMTHSSKSASLRILDINGKEFYSQPSLSPNESISVQNFRPGIYLVGIPRFGIKKIIVR</sequence>
<dbReference type="RefSeq" id="WP_073305629.1">
    <property type="nucleotide sequence ID" value="NZ_FRAW01000030.1"/>
</dbReference>
<organism evidence="1 2">
    <name type="scientific">Fibrobacter intestinalis</name>
    <dbReference type="NCBI Taxonomy" id="28122"/>
    <lineage>
        <taxon>Bacteria</taxon>
        <taxon>Pseudomonadati</taxon>
        <taxon>Fibrobacterota</taxon>
        <taxon>Fibrobacteria</taxon>
        <taxon>Fibrobacterales</taxon>
        <taxon>Fibrobacteraceae</taxon>
        <taxon>Fibrobacter</taxon>
    </lineage>
</organism>
<keyword evidence="2" id="KW-1185">Reference proteome</keyword>
<dbReference type="Proteomes" id="UP000184275">
    <property type="component" value="Unassembled WGS sequence"/>
</dbReference>
<evidence type="ECO:0000313" key="1">
    <source>
        <dbReference type="EMBL" id="SHL03322.1"/>
    </source>
</evidence>
<reference evidence="2" key="1">
    <citation type="submission" date="2016-11" db="EMBL/GenBank/DDBJ databases">
        <authorList>
            <person name="Varghese N."/>
            <person name="Submissions S."/>
        </authorList>
    </citation>
    <scope>NUCLEOTIDE SEQUENCE [LARGE SCALE GENOMIC DNA]</scope>
    <source>
        <strain evidence="2">UWOS</strain>
    </source>
</reference>
<proteinExistence type="predicted"/>
<gene>
    <name evidence="1" type="ORF">SAMN05720469_13010</name>
</gene>
<accession>A0A1M6XBI9</accession>
<dbReference type="AlphaFoldDB" id="A0A1M6XBI9"/>
<name>A0A1M6XBI9_9BACT</name>